<sequence length="112" mass="13142">MKKRRTVSQPAPTRAESTIQTWLVRAVVLAVAIACVGRLWLLLDAVFKQRYVSVIRGRPTRIFYADSDPQRFWISIGWDAALTCTLLAVIVWFAYAGWKSHRRRRRQRRRAR</sequence>
<accession>A0A2S7BZ48</accession>
<dbReference type="EMBL" id="CP103840">
    <property type="protein sequence ID" value="WOB27065.1"/>
    <property type="molecule type" value="Genomic_DNA"/>
</dbReference>
<keyword evidence="1" id="KW-0472">Membrane</keyword>
<proteinExistence type="predicted"/>
<feature type="transmembrane region" description="Helical" evidence="1">
    <location>
        <begin position="21"/>
        <end position="43"/>
    </location>
</feature>
<dbReference type="Proteomes" id="UP000238908">
    <property type="component" value="Unassembled WGS sequence"/>
</dbReference>
<gene>
    <name evidence="3" type="ORF">NYR99_03555</name>
    <name evidence="2" type="ORF">XdyCFBP7245_17300</name>
</gene>
<keyword evidence="1" id="KW-0812">Transmembrane</keyword>
<reference evidence="2 4" key="1">
    <citation type="submission" date="2016-08" db="EMBL/GenBank/DDBJ databases">
        <authorList>
            <person name="Seilhamer J.J."/>
        </authorList>
    </citation>
    <scope>NUCLEOTIDE SEQUENCE [LARGE SCALE GENOMIC DNA]</scope>
    <source>
        <strain evidence="2 4">CFBP7245</strain>
    </source>
</reference>
<evidence type="ECO:0000313" key="2">
    <source>
        <dbReference type="EMBL" id="PPU54603.1"/>
    </source>
</evidence>
<organism evidence="2 4">
    <name type="scientific">Xanthomonas dyei</name>
    <dbReference type="NCBI Taxonomy" id="743699"/>
    <lineage>
        <taxon>Bacteria</taxon>
        <taxon>Pseudomonadati</taxon>
        <taxon>Pseudomonadota</taxon>
        <taxon>Gammaproteobacteria</taxon>
        <taxon>Lysobacterales</taxon>
        <taxon>Lysobacteraceae</taxon>
        <taxon>Xanthomonas</taxon>
    </lineage>
</organism>
<dbReference type="EMBL" id="MDEE01000031">
    <property type="protein sequence ID" value="PPU54603.1"/>
    <property type="molecule type" value="Genomic_DNA"/>
</dbReference>
<protein>
    <submittedName>
        <fullName evidence="2">Uncharacterized protein</fullName>
    </submittedName>
</protein>
<dbReference type="AlphaFoldDB" id="A0A2S7BZ48"/>
<evidence type="ECO:0000256" key="1">
    <source>
        <dbReference type="SAM" id="Phobius"/>
    </source>
</evidence>
<reference evidence="3 5" key="2">
    <citation type="submission" date="2022-08" db="EMBL/GenBank/DDBJ databases">
        <title>Whole genome sequencing-based tracing of a 2022 introduction and outbreak of Xanthomonas hortorum pv. pelargonii.</title>
        <authorList>
            <person name="Iruegas-Bocardo F."/>
            <person name="Weisberg A.K."/>
            <person name="Riutta E.R."/>
            <person name="Kilday K."/>
            <person name="Bonkowski J.C."/>
            <person name="Creswell T."/>
            <person name="Daughtrey M.L."/>
            <person name="Rane K."/>
            <person name="Grunwald N.J."/>
            <person name="Chang J.H."/>
            <person name="Putnam M.L."/>
        </authorList>
    </citation>
    <scope>NUCLEOTIDE SEQUENCE [LARGE SCALE GENOMIC DNA]</scope>
    <source>
        <strain evidence="3 5">22-325</strain>
    </source>
</reference>
<keyword evidence="1" id="KW-1133">Transmembrane helix</keyword>
<dbReference type="Proteomes" id="UP001304534">
    <property type="component" value="Chromosome"/>
</dbReference>
<dbReference type="GeneID" id="95582917"/>
<evidence type="ECO:0000313" key="4">
    <source>
        <dbReference type="Proteomes" id="UP000238908"/>
    </source>
</evidence>
<dbReference type="RefSeq" id="WP_104616765.1">
    <property type="nucleotide sequence ID" value="NZ_CP103837.1"/>
</dbReference>
<name>A0A2S7BZ48_9XANT</name>
<keyword evidence="5" id="KW-1185">Reference proteome</keyword>
<evidence type="ECO:0000313" key="5">
    <source>
        <dbReference type="Proteomes" id="UP001304534"/>
    </source>
</evidence>
<feature type="transmembrane region" description="Helical" evidence="1">
    <location>
        <begin position="72"/>
        <end position="98"/>
    </location>
</feature>
<evidence type="ECO:0000313" key="3">
    <source>
        <dbReference type="EMBL" id="WOB27065.1"/>
    </source>
</evidence>